<sequence length="90" mass="10235">MYVWISKSKTSLPRFPPGFPYLSTTGWLSSRLWLDSVGLVMACAVHVAHFPPEPPVPPRKYHPSMYSLGSFVQHVIQELLCSRTRSSELF</sequence>
<name>A0A3N4KMN6_9PEZI</name>
<protein>
    <submittedName>
        <fullName evidence="1">Uncharacterized protein</fullName>
    </submittedName>
</protein>
<dbReference type="EMBL" id="ML119142">
    <property type="protein sequence ID" value="RPB10629.1"/>
    <property type="molecule type" value="Genomic_DNA"/>
</dbReference>
<keyword evidence="2" id="KW-1185">Reference proteome</keyword>
<dbReference type="Proteomes" id="UP000277580">
    <property type="component" value="Unassembled WGS sequence"/>
</dbReference>
<evidence type="ECO:0000313" key="2">
    <source>
        <dbReference type="Proteomes" id="UP000277580"/>
    </source>
</evidence>
<dbReference type="AlphaFoldDB" id="A0A3N4KMN6"/>
<proteinExistence type="predicted"/>
<reference evidence="1 2" key="1">
    <citation type="journal article" date="2018" name="Nat. Ecol. Evol.">
        <title>Pezizomycetes genomes reveal the molecular basis of ectomycorrhizal truffle lifestyle.</title>
        <authorList>
            <person name="Murat C."/>
            <person name="Payen T."/>
            <person name="Noel B."/>
            <person name="Kuo A."/>
            <person name="Morin E."/>
            <person name="Chen J."/>
            <person name="Kohler A."/>
            <person name="Krizsan K."/>
            <person name="Balestrini R."/>
            <person name="Da Silva C."/>
            <person name="Montanini B."/>
            <person name="Hainaut M."/>
            <person name="Levati E."/>
            <person name="Barry K.W."/>
            <person name="Belfiori B."/>
            <person name="Cichocki N."/>
            <person name="Clum A."/>
            <person name="Dockter R.B."/>
            <person name="Fauchery L."/>
            <person name="Guy J."/>
            <person name="Iotti M."/>
            <person name="Le Tacon F."/>
            <person name="Lindquist E.A."/>
            <person name="Lipzen A."/>
            <person name="Malagnac F."/>
            <person name="Mello A."/>
            <person name="Molinier V."/>
            <person name="Miyauchi S."/>
            <person name="Poulain J."/>
            <person name="Riccioni C."/>
            <person name="Rubini A."/>
            <person name="Sitrit Y."/>
            <person name="Splivallo R."/>
            <person name="Traeger S."/>
            <person name="Wang M."/>
            <person name="Zifcakova L."/>
            <person name="Wipf D."/>
            <person name="Zambonelli A."/>
            <person name="Paolocci F."/>
            <person name="Nowrousian M."/>
            <person name="Ottonello S."/>
            <person name="Baldrian P."/>
            <person name="Spatafora J.W."/>
            <person name="Henrissat B."/>
            <person name="Nagy L.G."/>
            <person name="Aury J.M."/>
            <person name="Wincker P."/>
            <person name="Grigoriev I.V."/>
            <person name="Bonfante P."/>
            <person name="Martin F.M."/>
        </authorList>
    </citation>
    <scope>NUCLEOTIDE SEQUENCE [LARGE SCALE GENOMIC DNA]</scope>
    <source>
        <strain evidence="1 2">CCBAS932</strain>
    </source>
</reference>
<evidence type="ECO:0000313" key="1">
    <source>
        <dbReference type="EMBL" id="RPB10629.1"/>
    </source>
</evidence>
<dbReference type="InParanoid" id="A0A3N4KMN6"/>
<gene>
    <name evidence="1" type="ORF">P167DRAFT_250713</name>
</gene>
<accession>A0A3N4KMN6</accession>
<organism evidence="1 2">
    <name type="scientific">Morchella conica CCBAS932</name>
    <dbReference type="NCBI Taxonomy" id="1392247"/>
    <lineage>
        <taxon>Eukaryota</taxon>
        <taxon>Fungi</taxon>
        <taxon>Dikarya</taxon>
        <taxon>Ascomycota</taxon>
        <taxon>Pezizomycotina</taxon>
        <taxon>Pezizomycetes</taxon>
        <taxon>Pezizales</taxon>
        <taxon>Morchellaceae</taxon>
        <taxon>Morchella</taxon>
    </lineage>
</organism>